<dbReference type="Pfam" id="PF13962">
    <property type="entry name" value="PGG"/>
    <property type="match status" value="1"/>
</dbReference>
<dbReference type="EMBL" id="QZWG01000015">
    <property type="protein sequence ID" value="RZB64836.1"/>
    <property type="molecule type" value="Genomic_DNA"/>
</dbReference>
<dbReference type="AlphaFoldDB" id="A0A445GUB3"/>
<dbReference type="PANTHER" id="PTHR24177">
    <property type="entry name" value="CASKIN"/>
    <property type="match status" value="1"/>
</dbReference>
<comment type="subcellular location">
    <subcellularLocation>
        <location evidence="1">Cell membrane</location>
        <topology evidence="1">Peripheral membrane protein</topology>
        <orientation evidence="1">Cytoplasmic side</orientation>
    </subcellularLocation>
</comment>
<keyword evidence="2" id="KW-0040">ANK repeat</keyword>
<feature type="transmembrane region" description="Helical" evidence="3">
    <location>
        <begin position="726"/>
        <end position="756"/>
    </location>
</feature>
<name>A0A445GUB3_GLYSO</name>
<feature type="transmembrane region" description="Helical" evidence="3">
    <location>
        <begin position="650"/>
        <end position="674"/>
    </location>
</feature>
<dbReference type="InterPro" id="IPR002110">
    <property type="entry name" value="Ankyrin_rpt"/>
</dbReference>
<dbReference type="PANTHER" id="PTHR24177:SF437">
    <property type="entry name" value="ANKYRIN REPEAT PROTEIN"/>
    <property type="match status" value="1"/>
</dbReference>
<protein>
    <recommendedName>
        <fullName evidence="4">PGG domain-containing protein</fullName>
    </recommendedName>
</protein>
<dbReference type="SUPFAM" id="SSF48403">
    <property type="entry name" value="Ankyrin repeat"/>
    <property type="match status" value="1"/>
</dbReference>
<evidence type="ECO:0000259" key="4">
    <source>
        <dbReference type="Pfam" id="PF13962"/>
    </source>
</evidence>
<evidence type="ECO:0000256" key="3">
    <source>
        <dbReference type="SAM" id="Phobius"/>
    </source>
</evidence>
<gene>
    <name evidence="5" type="ORF">D0Y65_041064</name>
</gene>
<organism evidence="5 6">
    <name type="scientific">Glycine soja</name>
    <name type="common">Wild soybean</name>
    <dbReference type="NCBI Taxonomy" id="3848"/>
    <lineage>
        <taxon>Eukaryota</taxon>
        <taxon>Viridiplantae</taxon>
        <taxon>Streptophyta</taxon>
        <taxon>Embryophyta</taxon>
        <taxon>Tracheophyta</taxon>
        <taxon>Spermatophyta</taxon>
        <taxon>Magnoliopsida</taxon>
        <taxon>eudicotyledons</taxon>
        <taxon>Gunneridae</taxon>
        <taxon>Pentapetalae</taxon>
        <taxon>rosids</taxon>
        <taxon>fabids</taxon>
        <taxon>Fabales</taxon>
        <taxon>Fabaceae</taxon>
        <taxon>Papilionoideae</taxon>
        <taxon>50 kb inversion clade</taxon>
        <taxon>NPAAA clade</taxon>
        <taxon>indigoferoid/millettioid clade</taxon>
        <taxon>Phaseoleae</taxon>
        <taxon>Glycine</taxon>
        <taxon>Glycine subgen. Soja</taxon>
    </lineage>
</organism>
<evidence type="ECO:0000313" key="5">
    <source>
        <dbReference type="EMBL" id="RZB64836.1"/>
    </source>
</evidence>
<dbReference type="PROSITE" id="PS50088">
    <property type="entry name" value="ANK_REPEAT"/>
    <property type="match status" value="1"/>
</dbReference>
<accession>A0A445GUB3</accession>
<dbReference type="InterPro" id="IPR036770">
    <property type="entry name" value="Ankyrin_rpt-contain_sf"/>
</dbReference>
<feature type="transmembrane region" description="Helical" evidence="3">
    <location>
        <begin position="686"/>
        <end position="714"/>
    </location>
</feature>
<sequence length="777" mass="88606">MKISTHLRGFIRISYRVCLGVFRGEGIKIEEKHLGRRYFIGSTVVNLMSNIITEGHSISRPPYFNGRNYTEWKERMRVFIQSVDFKLWLVIKNGPKVPTKLVDNKEVEKSEDEYDEDDMKSLELEAKAKNILHCALNPDIFEIFSDDPKSAKQMWDELDRFFFDREMTGANSPTPQGQLSKDPNTPDATQFNSPDLYFFQDTRESMDKFLDLCVPLHKLALRGNWEAAKVILAKDDRLKHAAIASGWATLLHVAAGANDSHFVEELLQELKDEHIALQDYMGNTAFSFAVASGNMEIVKLLMDRNPHLPTKRGGNDYTPIQFAVMQGKCDMARFLYDMTKVVFQDKDKIKLFFTCIKTGNYHMALEMAREWEELAYARDENKDTALHLLALNQNPLDSCCHCSEIKDPIQINPDMKKHVMFQLVNFLWKTILRHKDHSEAFRIISVPSQLLFDAAEVGNFGFLSELISAYPSMIIWEVDNKNQSIIHTAVSYRHASIFNLVHEIGSIKDIIISYFVKENNPLCFQPKNKNNTLLHLAAKLAPPDRLELVSGAAFQMCLEIIWFKEVKKIMPPSFIKLKNSDGLTAEELFTKEHEGLRKEGEEWMKRTAEFCMLISTVIATAVFAAAINIPGGIDDGTNKPNYLNKASFQVFAISDAAAFVFSATAILIFLSILISRYAEYDFHQSLPLKLICGLITLFISIACMMVAFGSAFFITYYYGLKAVPDIIAVLACLPLLLYIGLQFSLWSDIIYSTFYCRNLFKPSKRMIYVATKELEAL</sequence>
<dbReference type="Gene3D" id="1.25.40.20">
    <property type="entry name" value="Ankyrin repeat-containing domain"/>
    <property type="match status" value="2"/>
</dbReference>
<comment type="caution">
    <text evidence="5">The sequence shown here is derived from an EMBL/GenBank/DDBJ whole genome shotgun (WGS) entry which is preliminary data.</text>
</comment>
<evidence type="ECO:0000256" key="1">
    <source>
        <dbReference type="ARBA" id="ARBA00004413"/>
    </source>
</evidence>
<dbReference type="Proteomes" id="UP000289340">
    <property type="component" value="Chromosome 15"/>
</dbReference>
<proteinExistence type="predicted"/>
<dbReference type="SMART" id="SM00248">
    <property type="entry name" value="ANK"/>
    <property type="match status" value="6"/>
</dbReference>
<evidence type="ECO:0000313" key="6">
    <source>
        <dbReference type="Proteomes" id="UP000289340"/>
    </source>
</evidence>
<dbReference type="GO" id="GO:0005886">
    <property type="term" value="C:plasma membrane"/>
    <property type="evidence" value="ECO:0007669"/>
    <property type="project" value="UniProtKB-SubCell"/>
</dbReference>
<reference evidence="5 6" key="1">
    <citation type="submission" date="2018-09" db="EMBL/GenBank/DDBJ databases">
        <title>A high-quality reference genome of wild soybean provides a powerful tool to mine soybean genomes.</title>
        <authorList>
            <person name="Xie M."/>
            <person name="Chung C.Y.L."/>
            <person name="Li M.-W."/>
            <person name="Wong F.-L."/>
            <person name="Chan T.-F."/>
            <person name="Lam H.-M."/>
        </authorList>
    </citation>
    <scope>NUCLEOTIDE SEQUENCE [LARGE SCALE GENOMIC DNA]</scope>
    <source>
        <strain evidence="6">cv. W05</strain>
        <tissue evidence="5">Hypocotyl of etiolated seedlings</tissue>
    </source>
</reference>
<keyword evidence="3" id="KW-0472">Membrane</keyword>
<keyword evidence="6" id="KW-1185">Reference proteome</keyword>
<dbReference type="FunFam" id="1.25.40.20:FF:000598">
    <property type="entry name" value="Uncharacterized protein"/>
    <property type="match status" value="1"/>
</dbReference>
<feature type="transmembrane region" description="Helical" evidence="3">
    <location>
        <begin position="610"/>
        <end position="630"/>
    </location>
</feature>
<dbReference type="Pfam" id="PF12796">
    <property type="entry name" value="Ank_2"/>
    <property type="match status" value="1"/>
</dbReference>
<evidence type="ECO:0000256" key="2">
    <source>
        <dbReference type="PROSITE-ProRule" id="PRU00023"/>
    </source>
</evidence>
<feature type="domain" description="PGG" evidence="4">
    <location>
        <begin position="601"/>
        <end position="714"/>
    </location>
</feature>
<dbReference type="InterPro" id="IPR026961">
    <property type="entry name" value="PGG_dom"/>
</dbReference>
<keyword evidence="3" id="KW-1133">Transmembrane helix</keyword>
<feature type="repeat" description="ANK" evidence="2">
    <location>
        <begin position="281"/>
        <end position="313"/>
    </location>
</feature>
<keyword evidence="3" id="KW-0812">Transmembrane</keyword>